<dbReference type="Gene3D" id="3.40.50.150">
    <property type="entry name" value="Vaccinia Virus protein VP39"/>
    <property type="match status" value="1"/>
</dbReference>
<evidence type="ECO:0000256" key="5">
    <source>
        <dbReference type="ARBA" id="ARBA00022691"/>
    </source>
</evidence>
<feature type="region of interest" description="Disordered" evidence="10">
    <location>
        <begin position="127"/>
        <end position="154"/>
    </location>
</feature>
<dbReference type="Proteomes" id="UP001166286">
    <property type="component" value="Unassembled WGS sequence"/>
</dbReference>
<dbReference type="InterPro" id="IPR025763">
    <property type="entry name" value="Trm8_euk"/>
</dbReference>
<dbReference type="EMBL" id="JAFEKC020000018">
    <property type="protein sequence ID" value="KAK0509654.1"/>
    <property type="molecule type" value="Genomic_DNA"/>
</dbReference>
<dbReference type="Pfam" id="PF02390">
    <property type="entry name" value="Methyltransf_4"/>
    <property type="match status" value="1"/>
</dbReference>
<dbReference type="PANTHER" id="PTHR23417">
    <property type="entry name" value="3-DEOXY-D-MANNO-OCTULOSONIC-ACID TRANSFERASE/TRNA GUANINE-N 7 - -METHYLTRANSFERASE"/>
    <property type="match status" value="1"/>
</dbReference>
<dbReference type="PROSITE" id="PS51625">
    <property type="entry name" value="SAM_MT_TRMB"/>
    <property type="match status" value="1"/>
</dbReference>
<keyword evidence="12" id="KW-1185">Reference proteome</keyword>
<feature type="binding site" evidence="9">
    <location>
        <begin position="293"/>
        <end position="295"/>
    </location>
    <ligand>
        <name>S-adenosyl-L-methionine</name>
        <dbReference type="ChEBI" id="CHEBI:59789"/>
    </ligand>
</feature>
<feature type="binding site" evidence="9">
    <location>
        <begin position="170"/>
        <end position="171"/>
    </location>
    <ligand>
        <name>S-adenosyl-L-methionine</name>
        <dbReference type="ChEBI" id="CHEBI:59789"/>
    </ligand>
</feature>
<evidence type="ECO:0000256" key="7">
    <source>
        <dbReference type="ARBA" id="ARBA00022884"/>
    </source>
</evidence>
<dbReference type="GO" id="GO:0000049">
    <property type="term" value="F:tRNA binding"/>
    <property type="evidence" value="ECO:0007669"/>
    <property type="project" value="UniProtKB-UniRule"/>
</dbReference>
<feature type="region of interest" description="Disordered" evidence="10">
    <location>
        <begin position="1"/>
        <end position="26"/>
    </location>
</feature>
<keyword evidence="7 9" id="KW-0694">RNA-binding</keyword>
<keyword evidence="8 9" id="KW-0539">Nucleus</keyword>
<organism evidence="11 12">
    <name type="scientific">Cladonia borealis</name>
    <dbReference type="NCBI Taxonomy" id="184061"/>
    <lineage>
        <taxon>Eukaryota</taxon>
        <taxon>Fungi</taxon>
        <taxon>Dikarya</taxon>
        <taxon>Ascomycota</taxon>
        <taxon>Pezizomycotina</taxon>
        <taxon>Lecanoromycetes</taxon>
        <taxon>OSLEUM clade</taxon>
        <taxon>Lecanoromycetidae</taxon>
        <taxon>Lecanorales</taxon>
        <taxon>Lecanorineae</taxon>
        <taxon>Cladoniaceae</taxon>
        <taxon>Cladonia</taxon>
    </lineage>
</organism>
<keyword evidence="6 9" id="KW-0819">tRNA processing</keyword>
<comment type="pathway">
    <text evidence="9">tRNA modification; N(7)-methylguanine-tRNA biosynthesis.</text>
</comment>
<dbReference type="GO" id="GO:0005634">
    <property type="term" value="C:nucleus"/>
    <property type="evidence" value="ECO:0007669"/>
    <property type="project" value="UniProtKB-SubCell"/>
</dbReference>
<sequence length="322" mass="36132">MPPPTKRQKREQYRQTHQTNPSTSLPKKKFYRQRAHANPFSDHQLTYPTIPSQMDWSPHYPAFINPNATTSPKPLTKPITIADIGCGFGGLLVALAPLLPSSLLLGLEIRTQVTEYVQDRISALRAQHAPPPLPPPISTSSLPSPDRSASASSSPPLVGLYQNISVLRTNTMKFLPNFFSRHQLSHIFLCFPDPHFKTRKHKARIVSETLCAEYAYVLRPGGYVFTITDVEELGMWMGERFGGFGKRGDGGGEERGLFERVEVPEEGEEGVWEREGGERAEVGMLVRCVREETEEGKKVGRNGGRKFVGVWRRREDPAWPGE</sequence>
<comment type="subunit">
    <text evidence="9">Forms a complex with TRM82.</text>
</comment>
<accession>A0AA39V3A3</accession>
<dbReference type="PANTHER" id="PTHR23417:SF16">
    <property type="entry name" value="TRNA (GUANINE-N(7)-)-METHYLTRANSFERASE"/>
    <property type="match status" value="1"/>
</dbReference>
<keyword evidence="4 9" id="KW-0808">Transferase</keyword>
<evidence type="ECO:0000256" key="1">
    <source>
        <dbReference type="ARBA" id="ARBA00000142"/>
    </source>
</evidence>
<feature type="compositionally biased region" description="Polar residues" evidence="10">
    <location>
        <begin position="15"/>
        <end position="25"/>
    </location>
</feature>
<evidence type="ECO:0000256" key="6">
    <source>
        <dbReference type="ARBA" id="ARBA00022694"/>
    </source>
</evidence>
<evidence type="ECO:0000256" key="8">
    <source>
        <dbReference type="ARBA" id="ARBA00023242"/>
    </source>
</evidence>
<feature type="compositionally biased region" description="Low complexity" evidence="10">
    <location>
        <begin position="138"/>
        <end position="154"/>
    </location>
</feature>
<comment type="caution">
    <text evidence="11">The sequence shown here is derived from an EMBL/GenBank/DDBJ whole genome shotgun (WGS) entry which is preliminary data.</text>
</comment>
<dbReference type="EC" id="2.1.1.33" evidence="9"/>
<comment type="subcellular location">
    <subcellularLocation>
        <location evidence="9">Nucleus</location>
    </subcellularLocation>
</comment>
<feature type="binding site" evidence="9">
    <location>
        <position position="85"/>
    </location>
    <ligand>
        <name>S-adenosyl-L-methionine</name>
        <dbReference type="ChEBI" id="CHEBI:59789"/>
    </ligand>
</feature>
<comment type="function">
    <text evidence="9">Catalyzes the formation of N(7)-methylguanine at position 46 (m7G46) in tRNA.</text>
</comment>
<evidence type="ECO:0000313" key="12">
    <source>
        <dbReference type="Proteomes" id="UP001166286"/>
    </source>
</evidence>
<feature type="binding site" evidence="9">
    <location>
        <begin position="108"/>
        <end position="109"/>
    </location>
    <ligand>
        <name>S-adenosyl-L-methionine</name>
        <dbReference type="ChEBI" id="CHEBI:59789"/>
    </ligand>
</feature>
<keyword evidence="5 9" id="KW-0949">S-adenosyl-L-methionine</keyword>
<dbReference type="SUPFAM" id="SSF53335">
    <property type="entry name" value="S-adenosyl-L-methionine-dependent methyltransferases"/>
    <property type="match status" value="1"/>
</dbReference>
<feature type="binding site" evidence="9">
    <location>
        <position position="190"/>
    </location>
    <ligand>
        <name>S-adenosyl-L-methionine</name>
        <dbReference type="ChEBI" id="CHEBI:59789"/>
    </ligand>
</feature>
<evidence type="ECO:0000256" key="4">
    <source>
        <dbReference type="ARBA" id="ARBA00022679"/>
    </source>
</evidence>
<evidence type="ECO:0000256" key="10">
    <source>
        <dbReference type="SAM" id="MobiDB-lite"/>
    </source>
</evidence>
<evidence type="ECO:0000256" key="3">
    <source>
        <dbReference type="ARBA" id="ARBA00022603"/>
    </source>
</evidence>
<dbReference type="GO" id="GO:0008176">
    <property type="term" value="F:tRNA (guanine(46)-N7)-methyltransferase activity"/>
    <property type="evidence" value="ECO:0007669"/>
    <property type="project" value="UniProtKB-UniRule"/>
</dbReference>
<dbReference type="AlphaFoldDB" id="A0AA39V3A3"/>
<feature type="active site" evidence="9">
    <location>
        <position position="193"/>
    </location>
</feature>
<gene>
    <name evidence="9" type="primary">TRM8</name>
    <name evidence="11" type="ORF">JMJ35_008048</name>
</gene>
<dbReference type="InterPro" id="IPR029063">
    <property type="entry name" value="SAM-dependent_MTases_sf"/>
</dbReference>
<comment type="similarity">
    <text evidence="9">Belongs to the class I-like SAM-binding methyltransferase superfamily. TrmB family.</text>
</comment>
<keyword evidence="3 9" id="KW-0489">Methyltransferase</keyword>
<comment type="catalytic activity">
    <reaction evidence="1 9">
        <text>guanosine(46) in tRNA + S-adenosyl-L-methionine = N(7)-methylguanosine(46) in tRNA + S-adenosyl-L-homocysteine</text>
        <dbReference type="Rhea" id="RHEA:42708"/>
        <dbReference type="Rhea" id="RHEA-COMP:10188"/>
        <dbReference type="Rhea" id="RHEA-COMP:10189"/>
        <dbReference type="ChEBI" id="CHEBI:57856"/>
        <dbReference type="ChEBI" id="CHEBI:59789"/>
        <dbReference type="ChEBI" id="CHEBI:74269"/>
        <dbReference type="ChEBI" id="CHEBI:74480"/>
        <dbReference type="EC" id="2.1.1.33"/>
    </reaction>
</comment>
<dbReference type="HAMAP" id="MF_03055">
    <property type="entry name" value="tRNA_methyltr_TrmB_euk"/>
    <property type="match status" value="1"/>
</dbReference>
<dbReference type="InterPro" id="IPR003358">
    <property type="entry name" value="tRNA_(Gua-N-7)_MeTrfase_Trmb"/>
</dbReference>
<protein>
    <recommendedName>
        <fullName evidence="9">tRNA (guanine-N(7)-)-methyltransferase</fullName>
        <ecNumber evidence="9">2.1.1.33</ecNumber>
    </recommendedName>
    <alternativeName>
        <fullName evidence="9">Transfer RNA methyltransferase 8</fullName>
    </alternativeName>
    <alternativeName>
        <fullName evidence="9">tRNA (guanine(46)-N(7))-methyltransferase</fullName>
    </alternativeName>
    <alternativeName>
        <fullName evidence="9">tRNA(m7G46)-methyltransferase</fullName>
    </alternativeName>
</protein>
<evidence type="ECO:0000256" key="2">
    <source>
        <dbReference type="ARBA" id="ARBA00022555"/>
    </source>
</evidence>
<name>A0AA39V3A3_9LECA</name>
<evidence type="ECO:0000256" key="9">
    <source>
        <dbReference type="HAMAP-Rule" id="MF_03055"/>
    </source>
</evidence>
<keyword evidence="2 9" id="KW-0820">tRNA-binding</keyword>
<dbReference type="GO" id="GO:0043527">
    <property type="term" value="C:tRNA methyltransferase complex"/>
    <property type="evidence" value="ECO:0007669"/>
    <property type="project" value="TreeGrafter"/>
</dbReference>
<evidence type="ECO:0000313" key="11">
    <source>
        <dbReference type="EMBL" id="KAK0509654.1"/>
    </source>
</evidence>
<proteinExistence type="inferred from homology"/>
<reference evidence="11" key="1">
    <citation type="submission" date="2023-03" db="EMBL/GenBank/DDBJ databases">
        <title>Complete genome of Cladonia borealis.</title>
        <authorList>
            <person name="Park H."/>
        </authorList>
    </citation>
    <scope>NUCLEOTIDE SEQUENCE</scope>
    <source>
        <strain evidence="11">ANT050790</strain>
    </source>
</reference>